<evidence type="ECO:0000313" key="3">
    <source>
        <dbReference type="Proteomes" id="UP000578819"/>
    </source>
</evidence>
<proteinExistence type="predicted"/>
<comment type="caution">
    <text evidence="2">The sequence shown here is derived from an EMBL/GenBank/DDBJ whole genome shotgun (WGS) entry which is preliminary data.</text>
</comment>
<gene>
    <name evidence="2" type="ORF">FHR38_004869</name>
</gene>
<sequence length="237" mass="24299">MTVRGQVSSKVRDHSDQGSHARPPDHSPAQSGRDSDPRSQPRVARMTAASPSSSSRRTTHPPGSGSAPGWSHPTRPPPSACIATVHPGPAMKPPPPPLPLASVSRTLTPPSSTEDDTVHLPSGNLTEPEKDTLQSPSAHAVYLVPPPLGASVLCAASVSRDLSAVGEEDAEGSASRGLGGEAAREAVAVAAVSGLDHVASEDDSALESQPATVKTSSNAPIAVRFAEESRQCCMRGV</sequence>
<dbReference type="EMBL" id="JACHJW010000001">
    <property type="protein sequence ID" value="MBB4961136.1"/>
    <property type="molecule type" value="Genomic_DNA"/>
</dbReference>
<dbReference type="Proteomes" id="UP000578819">
    <property type="component" value="Unassembled WGS sequence"/>
</dbReference>
<dbReference type="AlphaFoldDB" id="A0A7W7SV33"/>
<evidence type="ECO:0000256" key="1">
    <source>
        <dbReference type="SAM" id="MobiDB-lite"/>
    </source>
</evidence>
<protein>
    <submittedName>
        <fullName evidence="2">Uncharacterized protein</fullName>
    </submittedName>
</protein>
<feature type="compositionally biased region" description="Basic and acidic residues" evidence="1">
    <location>
        <begin position="10"/>
        <end position="25"/>
    </location>
</feature>
<accession>A0A7W7SV33</accession>
<name>A0A7W7SV33_9ACTN</name>
<keyword evidence="3" id="KW-1185">Reference proteome</keyword>
<organism evidence="2 3">
    <name type="scientific">Micromonospora polyrhachis</name>
    <dbReference type="NCBI Taxonomy" id="1282883"/>
    <lineage>
        <taxon>Bacteria</taxon>
        <taxon>Bacillati</taxon>
        <taxon>Actinomycetota</taxon>
        <taxon>Actinomycetes</taxon>
        <taxon>Micromonosporales</taxon>
        <taxon>Micromonosporaceae</taxon>
        <taxon>Micromonospora</taxon>
    </lineage>
</organism>
<feature type="compositionally biased region" description="Low complexity" evidence="1">
    <location>
        <begin position="44"/>
        <end position="64"/>
    </location>
</feature>
<evidence type="ECO:0000313" key="2">
    <source>
        <dbReference type="EMBL" id="MBB4961136.1"/>
    </source>
</evidence>
<reference evidence="2 3" key="1">
    <citation type="submission" date="2020-08" db="EMBL/GenBank/DDBJ databases">
        <title>Sequencing the genomes of 1000 actinobacteria strains.</title>
        <authorList>
            <person name="Klenk H.-P."/>
        </authorList>
    </citation>
    <scope>NUCLEOTIDE SEQUENCE [LARGE SCALE GENOMIC DNA]</scope>
    <source>
        <strain evidence="2 3">DSM 45886</strain>
    </source>
</reference>
<feature type="compositionally biased region" description="Pro residues" evidence="1">
    <location>
        <begin position="90"/>
        <end position="99"/>
    </location>
</feature>
<feature type="region of interest" description="Disordered" evidence="1">
    <location>
        <begin position="1"/>
        <end position="134"/>
    </location>
</feature>
<feature type="compositionally biased region" description="Polar residues" evidence="1">
    <location>
        <begin position="103"/>
        <end position="112"/>
    </location>
</feature>